<protein>
    <submittedName>
        <fullName evidence="1">Gluconate 2-dehydrogenase subunit 3 family protein</fullName>
    </submittedName>
</protein>
<sequence length="216" mass="24154">MSKNHINRRDSLKILGAGSLAGLTWACGPEEAAEEHAHQHTTSDSMELSEADQKLMDQQFFTDHEMKTVSVLSDLIIPADDRSGSATDAGVPEFIEFMMKDQPWHQTGMRGGLRWLDYTCQNQFEKSFVDCSESEQTQILDQIAYPASAAPEMSQGVNFFNNFRDFVATGFFTSKMGIDDLGYVGNRPNVWQGSPPEVLEALGVSYDMVKEYTFVN</sequence>
<proteinExistence type="predicted"/>
<dbReference type="PROSITE" id="PS51318">
    <property type="entry name" value="TAT"/>
    <property type="match status" value="1"/>
</dbReference>
<gene>
    <name evidence="1" type="ORF">K4G66_13170</name>
</gene>
<dbReference type="AlphaFoldDB" id="A0AA49GSA7"/>
<accession>A0AA49GSA7</accession>
<dbReference type="Pfam" id="PF13618">
    <property type="entry name" value="Gluconate_2-dh3"/>
    <property type="match status" value="1"/>
</dbReference>
<dbReference type="InterPro" id="IPR027056">
    <property type="entry name" value="Gluconate_2DH_su3"/>
</dbReference>
<organism evidence="1">
    <name type="scientific">Roseihalotalea indica</name>
    <dbReference type="NCBI Taxonomy" id="2867963"/>
    <lineage>
        <taxon>Bacteria</taxon>
        <taxon>Pseudomonadati</taxon>
        <taxon>Bacteroidota</taxon>
        <taxon>Cytophagia</taxon>
        <taxon>Cytophagales</taxon>
        <taxon>Catalimonadaceae</taxon>
        <taxon>Roseihalotalea</taxon>
    </lineage>
</organism>
<reference evidence="1" key="2">
    <citation type="journal article" date="2024" name="Antonie Van Leeuwenhoek">
        <title>Roseihalotalea indica gen. nov., sp. nov., a halophilic Bacteroidetes from mesopelagic Southwest Indian Ocean with higher carbohydrate metabolic potential.</title>
        <authorList>
            <person name="Chen B."/>
            <person name="Zhang M."/>
            <person name="Lin D."/>
            <person name="Ye J."/>
            <person name="Tang K."/>
        </authorList>
    </citation>
    <scope>NUCLEOTIDE SEQUENCE</scope>
    <source>
        <strain evidence="1">TK19036</strain>
    </source>
</reference>
<dbReference type="InterPro" id="IPR006311">
    <property type="entry name" value="TAT_signal"/>
</dbReference>
<name>A0AA49GSA7_9BACT</name>
<reference evidence="1" key="1">
    <citation type="journal article" date="2023" name="Comput. Struct. Biotechnol. J.">
        <title>Discovery of a novel marine Bacteroidetes with a rich repertoire of carbohydrate-active enzymes.</title>
        <authorList>
            <person name="Chen B."/>
            <person name="Liu G."/>
            <person name="Chen Q."/>
            <person name="Wang H."/>
            <person name="Liu L."/>
            <person name="Tang K."/>
        </authorList>
    </citation>
    <scope>NUCLEOTIDE SEQUENCE</scope>
    <source>
        <strain evidence="1">TK19036</strain>
    </source>
</reference>
<evidence type="ECO:0000313" key="1">
    <source>
        <dbReference type="EMBL" id="WKN39643.1"/>
    </source>
</evidence>
<dbReference type="EMBL" id="CP120682">
    <property type="protein sequence ID" value="WKN39643.1"/>
    <property type="molecule type" value="Genomic_DNA"/>
</dbReference>